<dbReference type="Proteomes" id="UP000001916">
    <property type="component" value="Chromosome"/>
</dbReference>
<organism evidence="3 4">
    <name type="scientific">Allomeiothermus silvanus (strain ATCC 700542 / DSM 9946 / NBRC 106475 / NCIMB 13440 / VI-R2)</name>
    <name type="common">Thermus silvanus</name>
    <dbReference type="NCBI Taxonomy" id="526227"/>
    <lineage>
        <taxon>Bacteria</taxon>
        <taxon>Thermotogati</taxon>
        <taxon>Deinococcota</taxon>
        <taxon>Deinococci</taxon>
        <taxon>Thermales</taxon>
        <taxon>Thermaceae</taxon>
        <taxon>Allomeiothermus</taxon>
    </lineage>
</organism>
<dbReference type="EMBL" id="CP002042">
    <property type="protein sequence ID" value="ADH64387.1"/>
    <property type="molecule type" value="Genomic_DNA"/>
</dbReference>
<keyword evidence="1" id="KW-0472">Membrane</keyword>
<dbReference type="Pfam" id="PF13795">
    <property type="entry name" value="HupE_UreJ_2"/>
    <property type="match status" value="1"/>
</dbReference>
<reference evidence="3 4" key="1">
    <citation type="journal article" date="2010" name="Stand. Genomic Sci.">
        <title>Complete genome sequence of Meiothermus silvanus type strain (VI-R2).</title>
        <authorList>
            <person name="Sikorski J."/>
            <person name="Tindall B.J."/>
            <person name="Lowry S."/>
            <person name="Lucas S."/>
            <person name="Nolan M."/>
            <person name="Copeland A."/>
            <person name="Glavina Del Rio T."/>
            <person name="Tice H."/>
            <person name="Cheng J.F."/>
            <person name="Han C."/>
            <person name="Pitluck S."/>
            <person name="Liolios K."/>
            <person name="Ivanova N."/>
            <person name="Mavromatis K."/>
            <person name="Mikhailova N."/>
            <person name="Pati A."/>
            <person name="Goodwin L."/>
            <person name="Chen A."/>
            <person name="Palaniappan K."/>
            <person name="Land M."/>
            <person name="Hauser L."/>
            <person name="Chang Y.J."/>
            <person name="Jeffries C.D."/>
            <person name="Rohde M."/>
            <person name="Goker M."/>
            <person name="Woyke T."/>
            <person name="Bristow J."/>
            <person name="Eisen J.A."/>
            <person name="Markowitz V."/>
            <person name="Hugenholtz P."/>
            <person name="Kyrpides N.C."/>
            <person name="Klenk H.P."/>
            <person name="Lapidus A."/>
        </authorList>
    </citation>
    <scope>NUCLEOTIDE SEQUENCE [LARGE SCALE GENOMIC DNA]</scope>
    <source>
        <strain evidence="4">ATCC 700542 / DSM 9946 / VI-R2</strain>
    </source>
</reference>
<feature type="transmembrane region" description="Helical" evidence="1">
    <location>
        <begin position="336"/>
        <end position="355"/>
    </location>
</feature>
<feature type="signal peptide" evidence="2">
    <location>
        <begin position="1"/>
        <end position="20"/>
    </location>
</feature>
<dbReference type="eggNOG" id="COG2370">
    <property type="taxonomic scope" value="Bacteria"/>
</dbReference>
<name>D7BB13_ALLS1</name>
<evidence type="ECO:0000313" key="4">
    <source>
        <dbReference type="Proteomes" id="UP000001916"/>
    </source>
</evidence>
<evidence type="ECO:0000256" key="2">
    <source>
        <dbReference type="SAM" id="SignalP"/>
    </source>
</evidence>
<feature type="chain" id="PRO_5003092858" description="HupE/UreJ family protein" evidence="2">
    <location>
        <begin position="21"/>
        <end position="358"/>
    </location>
</feature>
<dbReference type="InterPro" id="IPR032809">
    <property type="entry name" value="Put_HupE_UreJ"/>
</dbReference>
<keyword evidence="2" id="KW-0732">Signal</keyword>
<feature type="transmembrane region" description="Helical" evidence="1">
    <location>
        <begin position="298"/>
        <end position="324"/>
    </location>
</feature>
<keyword evidence="1" id="KW-0812">Transmembrane</keyword>
<dbReference type="InterPro" id="IPR018247">
    <property type="entry name" value="EF_Hand_1_Ca_BS"/>
</dbReference>
<feature type="transmembrane region" description="Helical" evidence="1">
    <location>
        <begin position="178"/>
        <end position="202"/>
    </location>
</feature>
<protein>
    <recommendedName>
        <fullName evidence="5">HupE/UreJ family protein</fullName>
    </recommendedName>
</protein>
<dbReference type="HOGENOM" id="CLU_043645_3_0_0"/>
<evidence type="ECO:0008006" key="5">
    <source>
        <dbReference type="Google" id="ProtNLM"/>
    </source>
</evidence>
<dbReference type="STRING" id="526227.Mesil_2537"/>
<dbReference type="AlphaFoldDB" id="D7BB13"/>
<dbReference type="KEGG" id="msv:Mesil_2537"/>
<sequence length="358" mass="39620">MKGALLGLLVVFSVSAYAHWADLAVAEVTVGEKEVRMTLTLPTGLVAFADADRNGRLSPDEVQTYKAELERFLSEKIRLNAGGHWGRLAIGSVNLKTLPERPNITRKSHSTLQLTYTWVEPIGDLNIRYDLFIPDAPNASNLMTLIRGEVVSNTVFTPEKRDFTLNALGKSQTETPNFIVLGMEHILTGYDHLLFLLALLMLGGGLGYLLKVITAFTVAHSITLSLTALNLIHLPGRFIESGIALSIAWVAAENLFRKDATKLQRSRWAVTFLFGLIHGMGFADILREVGIPRHNLLVSLFGFNLGVELGQMLFVVPVFLLLLLLKRIPWEAKVRWAISAATVVAGLYWFVQRAFLSA</sequence>
<evidence type="ECO:0000256" key="1">
    <source>
        <dbReference type="SAM" id="Phobius"/>
    </source>
</evidence>
<keyword evidence="1" id="KW-1133">Transmembrane helix</keyword>
<feature type="transmembrane region" description="Helical" evidence="1">
    <location>
        <begin position="268"/>
        <end position="286"/>
    </location>
</feature>
<keyword evidence="4" id="KW-1185">Reference proteome</keyword>
<gene>
    <name evidence="3" type="ordered locus">Mesil_2537</name>
</gene>
<proteinExistence type="predicted"/>
<accession>D7BB13</accession>
<dbReference type="PROSITE" id="PS00018">
    <property type="entry name" value="EF_HAND_1"/>
    <property type="match status" value="1"/>
</dbReference>
<dbReference type="OrthoDB" id="271709at2"/>
<evidence type="ECO:0000313" key="3">
    <source>
        <dbReference type="EMBL" id="ADH64387.1"/>
    </source>
</evidence>